<proteinExistence type="predicted"/>
<dbReference type="NCBIfam" id="TIGR01906">
    <property type="entry name" value="integ_TIGR01906"/>
    <property type="match status" value="1"/>
</dbReference>
<organism evidence="2 3">
    <name type="scientific">Floccifex porci</name>
    <dbReference type="NCBI Taxonomy" id="2606629"/>
    <lineage>
        <taxon>Bacteria</taxon>
        <taxon>Bacillati</taxon>
        <taxon>Bacillota</taxon>
        <taxon>Erysipelotrichia</taxon>
        <taxon>Erysipelotrichales</taxon>
        <taxon>Erysipelotrichaceae</taxon>
        <taxon>Floccifex</taxon>
    </lineage>
</organism>
<keyword evidence="1" id="KW-0472">Membrane</keyword>
<comment type="caution">
    <text evidence="2">The sequence shown here is derived from an EMBL/GenBank/DDBJ whole genome shotgun (WGS) entry which is preliminary data.</text>
</comment>
<dbReference type="InterPro" id="IPR010178">
    <property type="entry name" value="Lit"/>
</dbReference>
<protein>
    <submittedName>
        <fullName evidence="2">TIGR01906 family membrane protein</fullName>
    </submittedName>
</protein>
<dbReference type="AlphaFoldDB" id="A0A7X2N373"/>
<feature type="transmembrane region" description="Helical" evidence="1">
    <location>
        <begin position="101"/>
        <end position="119"/>
    </location>
</feature>
<sequence>MKSFLAYLFNICLIIICVVSGIKSIALDPSFYEKRYEKYDFYDTLHVSSEDLNQSIHVLLDYIEDNRDDIVVYIDEQEVFNDREKAHMVDVKNLYQKALKVMYVSIGAAMGILFYFLLFEKRYLSFLTRGFLRVLYTVLMLLSFFGIWIFTDFTSFWNWLHTLLFTNDLWLLDPRTSFMINMLPEIIFNQLVFAIVFYLILFIVPLTIFSIYYQIKKAPIGFENS</sequence>
<keyword evidence="3" id="KW-1185">Reference proteome</keyword>
<evidence type="ECO:0000313" key="2">
    <source>
        <dbReference type="EMBL" id="MSS01645.1"/>
    </source>
</evidence>
<evidence type="ECO:0000313" key="3">
    <source>
        <dbReference type="Proteomes" id="UP000470082"/>
    </source>
</evidence>
<dbReference type="RefSeq" id="WP_154460183.1">
    <property type="nucleotide sequence ID" value="NZ_JAQYTQ010000024.1"/>
</dbReference>
<feature type="transmembrane region" description="Helical" evidence="1">
    <location>
        <begin position="192"/>
        <end position="215"/>
    </location>
</feature>
<reference evidence="2 3" key="1">
    <citation type="submission" date="2019-08" db="EMBL/GenBank/DDBJ databases">
        <title>In-depth cultivation of the pig gut microbiome towards novel bacterial diversity and tailored functional studies.</title>
        <authorList>
            <person name="Wylensek D."/>
            <person name="Hitch T.C.A."/>
            <person name="Clavel T."/>
        </authorList>
    </citation>
    <scope>NUCLEOTIDE SEQUENCE [LARGE SCALE GENOMIC DNA]</scope>
    <source>
        <strain evidence="2 3">LKV-178-WT-2G</strain>
    </source>
</reference>
<accession>A0A7X2N373</accession>
<feature type="transmembrane region" description="Helical" evidence="1">
    <location>
        <begin position="7"/>
        <end position="26"/>
    </location>
</feature>
<keyword evidence="1" id="KW-1133">Transmembrane helix</keyword>
<keyword evidence="1" id="KW-0812">Transmembrane</keyword>
<name>A0A7X2N373_9FIRM</name>
<evidence type="ECO:0000256" key="1">
    <source>
        <dbReference type="SAM" id="Phobius"/>
    </source>
</evidence>
<gene>
    <name evidence="2" type="ORF">FYJ50_05975</name>
</gene>
<dbReference type="Proteomes" id="UP000470082">
    <property type="component" value="Unassembled WGS sequence"/>
</dbReference>
<dbReference type="Pfam" id="PF07314">
    <property type="entry name" value="Lit"/>
    <property type="match status" value="1"/>
</dbReference>
<feature type="transmembrane region" description="Helical" evidence="1">
    <location>
        <begin position="131"/>
        <end position="150"/>
    </location>
</feature>
<dbReference type="EMBL" id="VUMM01000010">
    <property type="protein sequence ID" value="MSS01645.1"/>
    <property type="molecule type" value="Genomic_DNA"/>
</dbReference>